<evidence type="ECO:0000313" key="2">
    <source>
        <dbReference type="EMBL" id="GMH16017.1"/>
    </source>
</evidence>
<dbReference type="EMBL" id="BSYO01000016">
    <property type="protein sequence ID" value="GMH16017.1"/>
    <property type="molecule type" value="Genomic_DNA"/>
</dbReference>
<name>A0AAD3XSJ2_NEPGR</name>
<organism evidence="2 3">
    <name type="scientific">Nepenthes gracilis</name>
    <name type="common">Slender pitcher plant</name>
    <dbReference type="NCBI Taxonomy" id="150966"/>
    <lineage>
        <taxon>Eukaryota</taxon>
        <taxon>Viridiplantae</taxon>
        <taxon>Streptophyta</taxon>
        <taxon>Embryophyta</taxon>
        <taxon>Tracheophyta</taxon>
        <taxon>Spermatophyta</taxon>
        <taxon>Magnoliopsida</taxon>
        <taxon>eudicotyledons</taxon>
        <taxon>Gunneridae</taxon>
        <taxon>Pentapetalae</taxon>
        <taxon>Caryophyllales</taxon>
        <taxon>Nepenthaceae</taxon>
        <taxon>Nepenthes</taxon>
    </lineage>
</organism>
<keyword evidence="1" id="KW-1133">Transmembrane helix</keyword>
<gene>
    <name evidence="2" type="ORF">Nepgr_017858</name>
</gene>
<proteinExistence type="predicted"/>
<comment type="caution">
    <text evidence="2">The sequence shown here is derived from an EMBL/GenBank/DDBJ whole genome shotgun (WGS) entry which is preliminary data.</text>
</comment>
<evidence type="ECO:0000313" key="3">
    <source>
        <dbReference type="Proteomes" id="UP001279734"/>
    </source>
</evidence>
<keyword evidence="3" id="KW-1185">Reference proteome</keyword>
<feature type="transmembrane region" description="Helical" evidence="1">
    <location>
        <begin position="81"/>
        <end position="103"/>
    </location>
</feature>
<keyword evidence="1" id="KW-0472">Membrane</keyword>
<reference evidence="2" key="1">
    <citation type="submission" date="2023-05" db="EMBL/GenBank/DDBJ databases">
        <title>Nepenthes gracilis genome sequencing.</title>
        <authorList>
            <person name="Fukushima K."/>
        </authorList>
    </citation>
    <scope>NUCLEOTIDE SEQUENCE</scope>
    <source>
        <strain evidence="2">SING2019-196</strain>
    </source>
</reference>
<dbReference type="Proteomes" id="UP001279734">
    <property type="component" value="Unassembled WGS sequence"/>
</dbReference>
<protein>
    <submittedName>
        <fullName evidence="2">Uncharacterized protein</fullName>
    </submittedName>
</protein>
<accession>A0AAD3XSJ2</accession>
<evidence type="ECO:0000256" key="1">
    <source>
        <dbReference type="SAM" id="Phobius"/>
    </source>
</evidence>
<sequence length="106" mass="11493">MVPCCHHSPTAPTTRGHPIIAATSSPLPPLGHCHRNVAIIKCRCRRATAGSPQPNSFDIHLTGRGKKKISELIYEPTSEALLYQLIISSVGIIASVFVGWNIFCSF</sequence>
<dbReference type="AlphaFoldDB" id="A0AAD3XSJ2"/>
<keyword evidence="1" id="KW-0812">Transmembrane</keyword>